<sequence length="249" mass="26625">MISNCGHDENNRYRGGKAGDQTGTEWRVINWYNRPWKCVLRHPNADVRAMIASMAKAAANNNLIGYDQSQRGTFWTNLADSNYDPAQITVACEADCSSGVAAIVKGAGYRLGIDALKKVSTACYTGNLRAALKAAGFEVLTESKYLTSDAYLFAGDILLNDNAHVATNLTTGSKASGTSAPSKSINEVAKEVINGKWGNGSDRTNRLAAAGYDAKAVQNEVNRILKGNATTPSKSINEVAKEVINGKWG</sequence>
<protein>
    <recommendedName>
        <fullName evidence="1">Cpl-7 lysozyme C-terminal domain-containing protein</fullName>
    </recommendedName>
</protein>
<evidence type="ECO:0000313" key="3">
    <source>
        <dbReference type="Proteomes" id="UP001297370"/>
    </source>
</evidence>
<evidence type="ECO:0000313" key="2">
    <source>
        <dbReference type="EMBL" id="MCB5620503.1"/>
    </source>
</evidence>
<dbReference type="RefSeq" id="WP_226972210.1">
    <property type="nucleotide sequence ID" value="NZ_JAJBOM010000026.1"/>
</dbReference>
<dbReference type="Pfam" id="PF25309">
    <property type="entry name" value="ELLD"/>
    <property type="match status" value="1"/>
</dbReference>
<dbReference type="InterPro" id="IPR057370">
    <property type="entry name" value="ELLD"/>
</dbReference>
<dbReference type="InterPro" id="IPR013168">
    <property type="entry name" value="Cpl_7_lyso_C"/>
</dbReference>
<feature type="domain" description="Cpl-7 lysozyme C-terminal" evidence="1">
    <location>
        <begin position="185"/>
        <end position="226"/>
    </location>
</feature>
<proteinExistence type="predicted"/>
<dbReference type="SMART" id="SM01095">
    <property type="entry name" value="Cpl-7"/>
    <property type="match status" value="1"/>
</dbReference>
<accession>A0AAJ1B8P2</accession>
<evidence type="ECO:0000259" key="1">
    <source>
        <dbReference type="SMART" id="SM01095"/>
    </source>
</evidence>
<comment type="caution">
    <text evidence="2">The sequence shown here is derived from an EMBL/GenBank/DDBJ whole genome shotgun (WGS) entry which is preliminary data.</text>
</comment>
<dbReference type="EMBL" id="JAJBOM010000026">
    <property type="protein sequence ID" value="MCB5620503.1"/>
    <property type="molecule type" value="Genomic_DNA"/>
</dbReference>
<feature type="non-terminal residue" evidence="2">
    <location>
        <position position="249"/>
    </location>
</feature>
<dbReference type="Proteomes" id="UP001297370">
    <property type="component" value="Unassembled WGS sequence"/>
</dbReference>
<dbReference type="Pfam" id="PF08230">
    <property type="entry name" value="CW_7"/>
    <property type="match status" value="1"/>
</dbReference>
<reference evidence="2" key="1">
    <citation type="submission" date="2021-10" db="EMBL/GenBank/DDBJ databases">
        <title>Collection of gut derived symbiotic bacterial strains cultured from healthy donors.</title>
        <authorList>
            <person name="Lin H."/>
            <person name="Littmann E."/>
            <person name="Claire K."/>
            <person name="Pamer E."/>
        </authorList>
    </citation>
    <scope>NUCLEOTIDE SEQUENCE</scope>
    <source>
        <strain evidence="2">MSK.23.18</strain>
    </source>
</reference>
<dbReference type="AlphaFoldDB" id="A0AAJ1B8P2"/>
<gene>
    <name evidence="2" type="ORF">LIQ08_15280</name>
</gene>
<name>A0AAJ1B8P2_MEDGN</name>
<organism evidence="2 3">
    <name type="scientific">Mediterraneibacter gnavus</name>
    <name type="common">Ruminococcus gnavus</name>
    <dbReference type="NCBI Taxonomy" id="33038"/>
    <lineage>
        <taxon>Bacteria</taxon>
        <taxon>Bacillati</taxon>
        <taxon>Bacillota</taxon>
        <taxon>Clostridia</taxon>
        <taxon>Lachnospirales</taxon>
        <taxon>Lachnospiraceae</taxon>
        <taxon>Mediterraneibacter</taxon>
    </lineage>
</organism>